<dbReference type="PANTHER" id="PTHR10019">
    <property type="entry name" value="SNF5"/>
    <property type="match status" value="1"/>
</dbReference>
<dbReference type="Proteomes" id="UP000193467">
    <property type="component" value="Unassembled WGS sequence"/>
</dbReference>
<dbReference type="GO" id="GO:0006355">
    <property type="term" value="P:regulation of DNA-templated transcription"/>
    <property type="evidence" value="ECO:0007669"/>
    <property type="project" value="InterPro"/>
</dbReference>
<evidence type="ECO:0000256" key="6">
    <source>
        <dbReference type="SAM" id="MobiDB-lite"/>
    </source>
</evidence>
<evidence type="ECO:0000256" key="2">
    <source>
        <dbReference type="ARBA" id="ARBA00010239"/>
    </source>
</evidence>
<evidence type="ECO:0000313" key="8">
    <source>
        <dbReference type="Proteomes" id="UP000193467"/>
    </source>
</evidence>
<dbReference type="InParanoid" id="A0A1Y2EVS5"/>
<dbReference type="AlphaFoldDB" id="A0A1Y2EVS5"/>
<keyword evidence="5" id="KW-0539">Nucleus</keyword>
<keyword evidence="8" id="KW-1185">Reference proteome</keyword>
<organism evidence="7 8">
    <name type="scientific">Leucosporidium creatinivorum</name>
    <dbReference type="NCBI Taxonomy" id="106004"/>
    <lineage>
        <taxon>Eukaryota</taxon>
        <taxon>Fungi</taxon>
        <taxon>Dikarya</taxon>
        <taxon>Basidiomycota</taxon>
        <taxon>Pucciniomycotina</taxon>
        <taxon>Microbotryomycetes</taxon>
        <taxon>Leucosporidiales</taxon>
        <taxon>Leucosporidium</taxon>
    </lineage>
</organism>
<name>A0A1Y2EVS5_9BASI</name>
<evidence type="ECO:0000256" key="3">
    <source>
        <dbReference type="ARBA" id="ARBA00023015"/>
    </source>
</evidence>
<feature type="compositionally biased region" description="Low complexity" evidence="6">
    <location>
        <begin position="818"/>
        <end position="831"/>
    </location>
</feature>
<dbReference type="GO" id="GO:0006338">
    <property type="term" value="P:chromatin remodeling"/>
    <property type="evidence" value="ECO:0007669"/>
    <property type="project" value="InterPro"/>
</dbReference>
<comment type="subcellular location">
    <subcellularLocation>
        <location evidence="1">Nucleus</location>
    </subcellularLocation>
</comment>
<proteinExistence type="inferred from homology"/>
<evidence type="ECO:0000256" key="4">
    <source>
        <dbReference type="ARBA" id="ARBA00023163"/>
    </source>
</evidence>
<dbReference type="EMBL" id="MCGR01000037">
    <property type="protein sequence ID" value="ORY75668.1"/>
    <property type="molecule type" value="Genomic_DNA"/>
</dbReference>
<evidence type="ECO:0000256" key="1">
    <source>
        <dbReference type="ARBA" id="ARBA00004123"/>
    </source>
</evidence>
<feature type="compositionally biased region" description="Basic and acidic residues" evidence="6">
    <location>
        <begin position="474"/>
        <end position="486"/>
    </location>
</feature>
<sequence length="929" mass="102395">MNGYGGANGVHAQPMSLDEQQAAFIRQAAQVQGAPNLPRSAQQQPRPQLPPSAFSGSMAPQGGNAAAPQPPHNPATAQQQALLLRQQQAARQASGSIPQTAPSDGGPPYAVPIYPLFTRITPMEPGVEFPSIEPADQQRVKSWMDRDLAYEKELLGAKRTRKMETNSIAQEVFTREDWLGAPDERPPARMRIRMEADRSREHSKGKRGAERKEIRMSKEQLRATARVPEVLIPIRLDYEHEAYKLRDTFTWNLRETIITPEIFASHLCADLRLPYHSFYKEIVSQIKRHIEEAQLTENYTAHFGDDLASVREESRRWFESKSFKRRKITAGDDEMETGESTEEGGPLTLRDFPRQEGLNDELRVTIRLDITLDALQLVDKFEWDISDSRNSPEAFAETFAAELGLSGEFRTAIAHSIREQVDVYTKSLCILGHVKGGAIPDEDLRREFLPSLFEPFRAEADDYTPLLNQLTPDEVERNDKEREREVRRKRRQTKGRGVTLPDREFVKTHRTLVPKPNTEPIASFQDHRGDMVYPMPELSHPYPIALPPPVAKPADVETVPSSPLKLVPTQGSVLVPVAAEALKAGGSRLRRLKQNPDGTFAPFDSTSGSATPGEATPHGATPAPEPPKKVAKQKVPKKPAAGPSSANLEALGLHAHNIDGAWHCANCGVPESAAVGRRKGPSGANSLCGQCGKYFHRYRRQRPCTYTTDLETHLRYKAEADAASAVAAETAAVASPRASTRLTDADGEQRVQRAAGRPKPRIRDSSDEESDDSDDSSIPLKNRRVRGQSPDLPFVQIGSPDSDNSSNSAPSPPPTDLPVPTSTSAVAQPPAAVPATAVAPASSSSAPEPLPWMQAAAADLRAKQVDDRFEIIPRPRPPDPNLQEWRIRCLDCPGKLYNLGPGETLDNFSVHFKNRVHRGNVDARLKGGK</sequence>
<feature type="compositionally biased region" description="Acidic residues" evidence="6">
    <location>
        <begin position="766"/>
        <end position="775"/>
    </location>
</feature>
<protein>
    <recommendedName>
        <fullName evidence="9">GATA-type domain-containing protein</fullName>
    </recommendedName>
</protein>
<dbReference type="STRING" id="106004.A0A1Y2EVS5"/>
<evidence type="ECO:0000313" key="7">
    <source>
        <dbReference type="EMBL" id="ORY75668.1"/>
    </source>
</evidence>
<feature type="region of interest" description="Disordered" evidence="6">
    <location>
        <begin position="196"/>
        <end position="215"/>
    </location>
</feature>
<accession>A0A1Y2EVS5</accession>
<feature type="region of interest" description="Disordered" evidence="6">
    <location>
        <begin position="21"/>
        <end position="109"/>
    </location>
</feature>
<feature type="region of interest" description="Disordered" evidence="6">
    <location>
        <begin position="731"/>
        <end position="831"/>
    </location>
</feature>
<reference evidence="7 8" key="1">
    <citation type="submission" date="2016-07" db="EMBL/GenBank/DDBJ databases">
        <title>Pervasive Adenine N6-methylation of Active Genes in Fungi.</title>
        <authorList>
            <consortium name="DOE Joint Genome Institute"/>
            <person name="Mondo S.J."/>
            <person name="Dannebaum R.O."/>
            <person name="Kuo R.C."/>
            <person name="Labutti K."/>
            <person name="Haridas S."/>
            <person name="Kuo A."/>
            <person name="Salamov A."/>
            <person name="Ahrendt S.R."/>
            <person name="Lipzen A."/>
            <person name="Sullivan W."/>
            <person name="Andreopoulos W.B."/>
            <person name="Clum A."/>
            <person name="Lindquist E."/>
            <person name="Daum C."/>
            <person name="Ramamoorthy G.K."/>
            <person name="Gryganskyi A."/>
            <person name="Culley D."/>
            <person name="Magnuson J.K."/>
            <person name="James T.Y."/>
            <person name="O'Malley M.A."/>
            <person name="Stajich J.E."/>
            <person name="Spatafora J.W."/>
            <person name="Visel A."/>
            <person name="Grigoriev I.V."/>
        </authorList>
    </citation>
    <scope>NUCLEOTIDE SEQUENCE [LARGE SCALE GENOMIC DNA]</scope>
    <source>
        <strain evidence="7 8">62-1032</strain>
    </source>
</reference>
<dbReference type="OrthoDB" id="515064at2759"/>
<feature type="region of interest" description="Disordered" evidence="6">
    <location>
        <begin position="470"/>
        <end position="497"/>
    </location>
</feature>
<dbReference type="FunCoup" id="A0A1Y2EVS5">
    <property type="interactions" value="140"/>
</dbReference>
<keyword evidence="4" id="KW-0804">Transcription</keyword>
<dbReference type="GO" id="GO:0008270">
    <property type="term" value="F:zinc ion binding"/>
    <property type="evidence" value="ECO:0007669"/>
    <property type="project" value="InterPro"/>
</dbReference>
<feature type="region of interest" description="Disordered" evidence="6">
    <location>
        <begin position="588"/>
        <end position="645"/>
    </location>
</feature>
<gene>
    <name evidence="7" type="ORF">BCR35DRAFT_306179</name>
</gene>
<dbReference type="GO" id="GO:0000228">
    <property type="term" value="C:nuclear chromosome"/>
    <property type="evidence" value="ECO:0007669"/>
    <property type="project" value="InterPro"/>
</dbReference>
<evidence type="ECO:0000256" key="5">
    <source>
        <dbReference type="ARBA" id="ARBA00023242"/>
    </source>
</evidence>
<evidence type="ECO:0008006" key="9">
    <source>
        <dbReference type="Google" id="ProtNLM"/>
    </source>
</evidence>
<comment type="similarity">
    <text evidence="2">Belongs to the SNF5 family.</text>
</comment>
<dbReference type="InterPro" id="IPR006939">
    <property type="entry name" value="SNF5"/>
</dbReference>
<comment type="caution">
    <text evidence="7">The sequence shown here is derived from an EMBL/GenBank/DDBJ whole genome shotgun (WGS) entry which is preliminary data.</text>
</comment>
<feature type="compositionally biased region" description="Low complexity" evidence="6">
    <location>
        <begin position="74"/>
        <end position="93"/>
    </location>
</feature>
<keyword evidence="3" id="KW-0805">Transcription regulation</keyword>
<feature type="compositionally biased region" description="Low complexity" evidence="6">
    <location>
        <begin position="799"/>
        <end position="809"/>
    </location>
</feature>
<dbReference type="InterPro" id="IPR013088">
    <property type="entry name" value="Znf_NHR/GATA"/>
</dbReference>
<dbReference type="Gene3D" id="3.30.50.10">
    <property type="entry name" value="Erythroid Transcription Factor GATA-1, subunit A"/>
    <property type="match status" value="1"/>
</dbReference>
<dbReference type="Pfam" id="PF04855">
    <property type="entry name" value="SNF5"/>
    <property type="match status" value="1"/>
</dbReference>